<dbReference type="Pfam" id="PF12086">
    <property type="entry name" value="DUF3563"/>
    <property type="match status" value="1"/>
</dbReference>
<dbReference type="EMBL" id="LPHD01000049">
    <property type="protein sequence ID" value="KWA84274.1"/>
    <property type="molecule type" value="Genomic_DNA"/>
</dbReference>
<dbReference type="RefSeq" id="WP_060192672.1">
    <property type="nucleotide sequence ID" value="NZ_LPHD01000049.1"/>
</dbReference>
<protein>
    <recommendedName>
        <fullName evidence="3">DUF3563 domain-containing protein</fullName>
    </recommendedName>
</protein>
<dbReference type="Proteomes" id="UP000060630">
    <property type="component" value="Unassembled WGS sequence"/>
</dbReference>
<comment type="caution">
    <text evidence="1">The sequence shown here is derived from an EMBL/GenBank/DDBJ whole genome shotgun (WGS) entry which is preliminary data.</text>
</comment>
<evidence type="ECO:0000313" key="1">
    <source>
        <dbReference type="EMBL" id="KWA84274.1"/>
    </source>
</evidence>
<proteinExistence type="predicted"/>
<accession>A0A106QC70</accession>
<evidence type="ECO:0000313" key="2">
    <source>
        <dbReference type="Proteomes" id="UP000060630"/>
    </source>
</evidence>
<dbReference type="InterPro" id="IPR021946">
    <property type="entry name" value="DUF3563"/>
</dbReference>
<name>A0A106QC70_9BURK</name>
<evidence type="ECO:0008006" key="3">
    <source>
        <dbReference type="Google" id="ProtNLM"/>
    </source>
</evidence>
<dbReference type="AlphaFoldDB" id="A0A106QC70"/>
<gene>
    <name evidence="1" type="ORF">WL29_23230</name>
</gene>
<reference evidence="1 2" key="1">
    <citation type="submission" date="2015-11" db="EMBL/GenBank/DDBJ databases">
        <title>Expanding the genomic diversity of Burkholderia species for the development of highly accurate diagnostics.</title>
        <authorList>
            <person name="Sahl J."/>
            <person name="Keim P."/>
            <person name="Wagner D."/>
        </authorList>
    </citation>
    <scope>NUCLEOTIDE SEQUENCE [LARGE SCALE GENOMIC DNA]</scope>
    <source>
        <strain evidence="1 2">MSMB2087WGS</strain>
    </source>
</reference>
<sequence>MKQLIAALQRLLAGISQAFSEAETRRREHYLSQATDLVDLEMRQRELTRPAGSLTTYDYYARG</sequence>
<organism evidence="1 2">
    <name type="scientific">Burkholderia ubonensis</name>
    <dbReference type="NCBI Taxonomy" id="101571"/>
    <lineage>
        <taxon>Bacteria</taxon>
        <taxon>Pseudomonadati</taxon>
        <taxon>Pseudomonadota</taxon>
        <taxon>Betaproteobacteria</taxon>
        <taxon>Burkholderiales</taxon>
        <taxon>Burkholderiaceae</taxon>
        <taxon>Burkholderia</taxon>
        <taxon>Burkholderia cepacia complex</taxon>
    </lineage>
</organism>